<protein>
    <submittedName>
        <fullName evidence="2">Uncharacterized protein</fullName>
    </submittedName>
</protein>
<evidence type="ECO:0000313" key="3">
    <source>
        <dbReference type="Proteomes" id="UP000193067"/>
    </source>
</evidence>
<reference evidence="2 3" key="1">
    <citation type="journal article" date="2015" name="Biotechnol. Biofuels">
        <title>Enhanced degradation of softwood versus hardwood by the white-rot fungus Pycnoporus coccineus.</title>
        <authorList>
            <person name="Couturier M."/>
            <person name="Navarro D."/>
            <person name="Chevret D."/>
            <person name="Henrissat B."/>
            <person name="Piumi F."/>
            <person name="Ruiz-Duenas F.J."/>
            <person name="Martinez A.T."/>
            <person name="Grigoriev I.V."/>
            <person name="Riley R."/>
            <person name="Lipzen A."/>
            <person name="Berrin J.G."/>
            <person name="Master E.R."/>
            <person name="Rosso M.N."/>
        </authorList>
    </citation>
    <scope>NUCLEOTIDE SEQUENCE [LARGE SCALE GENOMIC DNA]</scope>
    <source>
        <strain evidence="2 3">BRFM310</strain>
    </source>
</reference>
<proteinExistence type="predicted"/>
<accession>A0A1Y2IBP1</accession>
<evidence type="ECO:0000256" key="1">
    <source>
        <dbReference type="SAM" id="MobiDB-lite"/>
    </source>
</evidence>
<name>A0A1Y2IBP1_TRAC3</name>
<dbReference type="AlphaFoldDB" id="A0A1Y2IBP1"/>
<evidence type="ECO:0000313" key="2">
    <source>
        <dbReference type="EMBL" id="OSC97842.1"/>
    </source>
</evidence>
<keyword evidence="3" id="KW-1185">Reference proteome</keyword>
<dbReference type="EMBL" id="KZ084145">
    <property type="protein sequence ID" value="OSC97842.1"/>
    <property type="molecule type" value="Genomic_DNA"/>
</dbReference>
<feature type="compositionally biased region" description="Polar residues" evidence="1">
    <location>
        <begin position="47"/>
        <end position="58"/>
    </location>
</feature>
<sequence>MIIPCTSTALHSTLSTLLHNTYSYIQREPASPSAPQWGKLSPGRVSPHSSTSTLQVSLRSHGFDSSPGGDLRTGIPHYVLTRVTPESLLFELFGYHPYGPEGGYSDAAADEMHQELEADVGDAVGQSTRVAEWHATGLLRGEDGWAASIVDIVSGERTDADVSESRLQFSL</sequence>
<feature type="region of interest" description="Disordered" evidence="1">
    <location>
        <begin position="31"/>
        <end position="68"/>
    </location>
</feature>
<dbReference type="Proteomes" id="UP000193067">
    <property type="component" value="Unassembled WGS sequence"/>
</dbReference>
<organism evidence="2 3">
    <name type="scientific">Trametes coccinea (strain BRFM310)</name>
    <name type="common">Pycnoporus coccineus</name>
    <dbReference type="NCBI Taxonomy" id="1353009"/>
    <lineage>
        <taxon>Eukaryota</taxon>
        <taxon>Fungi</taxon>
        <taxon>Dikarya</taxon>
        <taxon>Basidiomycota</taxon>
        <taxon>Agaricomycotina</taxon>
        <taxon>Agaricomycetes</taxon>
        <taxon>Polyporales</taxon>
        <taxon>Polyporaceae</taxon>
        <taxon>Trametes</taxon>
    </lineage>
</organism>
<gene>
    <name evidence="2" type="ORF">PYCCODRAFT_1097428</name>
</gene>